<protein>
    <recommendedName>
        <fullName evidence="7">tRNA (guanine-N(7)-)-methyltransferase</fullName>
        <ecNumber evidence="7">2.1.1.33</ecNumber>
    </recommendedName>
    <alternativeName>
        <fullName evidence="7">tRNA (guanine(46)-N(7))-methyltransferase</fullName>
    </alternativeName>
    <alternativeName>
        <fullName evidence="7">tRNA(m7G46)-methyltransferase</fullName>
    </alternativeName>
</protein>
<keyword evidence="4 7" id="KW-0808">Transferase</keyword>
<dbReference type="NCBIfam" id="TIGR00091">
    <property type="entry name" value="tRNA (guanosine(46)-N7)-methyltransferase TrmB"/>
    <property type="match status" value="1"/>
</dbReference>
<keyword evidence="9" id="KW-1185">Reference proteome</keyword>
<dbReference type="CDD" id="cd02440">
    <property type="entry name" value="AdoMet_MTases"/>
    <property type="match status" value="1"/>
</dbReference>
<comment type="function">
    <text evidence="2 7">Catalyzes the formation of N(7)-methylguanine at position 46 (m7G46) in tRNA.</text>
</comment>
<dbReference type="InterPro" id="IPR003358">
    <property type="entry name" value="tRNA_(Gua-N-7)_MeTrfase_Trmb"/>
</dbReference>
<feature type="binding site" evidence="7">
    <location>
        <begin position="225"/>
        <end position="228"/>
    </location>
    <ligand>
        <name>substrate</name>
    </ligand>
</feature>
<dbReference type="GO" id="GO:0043527">
    <property type="term" value="C:tRNA methyltransferase complex"/>
    <property type="evidence" value="ECO:0007669"/>
    <property type="project" value="TreeGrafter"/>
</dbReference>
<dbReference type="EC" id="2.1.1.33" evidence="7"/>
<dbReference type="HOGENOM" id="CLU_050910_2_1_9"/>
<dbReference type="Gene3D" id="3.40.50.150">
    <property type="entry name" value="Vaccinia Virus protein VP39"/>
    <property type="match status" value="1"/>
</dbReference>
<evidence type="ECO:0000256" key="1">
    <source>
        <dbReference type="ARBA" id="ARBA00000142"/>
    </source>
</evidence>
<evidence type="ECO:0000313" key="9">
    <source>
        <dbReference type="Proteomes" id="UP000003195"/>
    </source>
</evidence>
<feature type="binding site" evidence="7">
    <location>
        <position position="130"/>
    </location>
    <ligand>
        <name>S-adenosyl-L-methionine</name>
        <dbReference type="ChEBI" id="CHEBI:59789"/>
    </ligand>
</feature>
<accession>E2ZAM5</accession>
<organism evidence="8 9">
    <name type="scientific">Megasphaera micronuciformis F0359</name>
    <dbReference type="NCBI Taxonomy" id="706434"/>
    <lineage>
        <taxon>Bacteria</taxon>
        <taxon>Bacillati</taxon>
        <taxon>Bacillota</taxon>
        <taxon>Negativicutes</taxon>
        <taxon>Veillonellales</taxon>
        <taxon>Veillonellaceae</taxon>
        <taxon>Megasphaera</taxon>
    </lineage>
</organism>
<dbReference type="PROSITE" id="PS51625">
    <property type="entry name" value="SAM_MT_TRMB"/>
    <property type="match status" value="1"/>
</dbReference>
<comment type="catalytic activity">
    <reaction evidence="1 7">
        <text>guanosine(46) in tRNA + S-adenosyl-L-methionine = N(7)-methylguanosine(46) in tRNA + S-adenosyl-L-homocysteine</text>
        <dbReference type="Rhea" id="RHEA:42708"/>
        <dbReference type="Rhea" id="RHEA-COMP:10188"/>
        <dbReference type="Rhea" id="RHEA-COMP:10189"/>
        <dbReference type="ChEBI" id="CHEBI:57856"/>
        <dbReference type="ChEBI" id="CHEBI:59789"/>
        <dbReference type="ChEBI" id="CHEBI:74269"/>
        <dbReference type="ChEBI" id="CHEBI:74480"/>
        <dbReference type="EC" id="2.1.1.33"/>
    </reaction>
</comment>
<evidence type="ECO:0000256" key="2">
    <source>
        <dbReference type="ARBA" id="ARBA00003015"/>
    </source>
</evidence>
<keyword evidence="6 7" id="KW-0819">tRNA processing</keyword>
<evidence type="ECO:0000313" key="8">
    <source>
        <dbReference type="EMBL" id="EFQ04736.1"/>
    </source>
</evidence>
<gene>
    <name evidence="7 8" type="primary">trmB</name>
    <name evidence="8" type="ORF">HMPREF9429_00489</name>
</gene>
<dbReference type="HAMAP" id="MF_01057">
    <property type="entry name" value="tRNA_methyltr_TrmB"/>
    <property type="match status" value="1"/>
</dbReference>
<dbReference type="PANTHER" id="PTHR23417">
    <property type="entry name" value="3-DEOXY-D-MANNO-OCTULOSONIC-ACID TRANSFERASE/TRNA GUANINE-N 7 - -METHYLTRANSFERASE"/>
    <property type="match status" value="1"/>
</dbReference>
<dbReference type="SUPFAM" id="SSF53335">
    <property type="entry name" value="S-adenosyl-L-methionine-dependent methyltransferases"/>
    <property type="match status" value="1"/>
</dbReference>
<comment type="caution">
    <text evidence="8">The sequence shown here is derived from an EMBL/GenBank/DDBJ whole genome shotgun (WGS) entry which is preliminary data.</text>
</comment>
<evidence type="ECO:0000256" key="4">
    <source>
        <dbReference type="ARBA" id="ARBA00022679"/>
    </source>
</evidence>
<comment type="caution">
    <text evidence="7">Lacks conserved residue(s) required for the propagation of feature annotation.</text>
</comment>
<name>E2ZAM5_9FIRM</name>
<dbReference type="UniPathway" id="UPA00989"/>
<dbReference type="AlphaFoldDB" id="E2ZAM5"/>
<dbReference type="eggNOG" id="COG0220">
    <property type="taxonomic scope" value="Bacteria"/>
</dbReference>
<dbReference type="Proteomes" id="UP000003195">
    <property type="component" value="Unassembled WGS sequence"/>
</dbReference>
<feature type="binding site" evidence="7">
    <location>
        <position position="188"/>
    </location>
    <ligand>
        <name>substrate</name>
    </ligand>
</feature>
<proteinExistence type="inferred from homology"/>
<dbReference type="InterPro" id="IPR055361">
    <property type="entry name" value="tRNA_methyltr_TrmB_bact"/>
</dbReference>
<dbReference type="Pfam" id="PF02390">
    <property type="entry name" value="Methyltransf_4"/>
    <property type="match status" value="1"/>
</dbReference>
<keyword evidence="5 7" id="KW-0949">S-adenosyl-L-methionine</keyword>
<sequence length="257" mass="29453">MGVEGYISPPVSDKGDEGGCILRQPPFLEEARMRLRRKPWIDEAIREYDSFVYLQPQEGLKGRWREVFDNPTAPLWVELGTGKGNFISRLADIHREVNFIGIEVQLGVLYYAAKKCAAAELTNVRLLRFDAAFLETLFAPGEVDRFFINFCDPWPKKRHAKRRLTYRGFLDRYARLLAADGEIHFKSDNAGLFDFTLEEFNARHWPLSEVTYDLHGSDILNEAMTEYEAKFSGLGQPIFHCVAAKPAKDVDDEQQEG</sequence>
<feature type="binding site" evidence="7">
    <location>
        <position position="103"/>
    </location>
    <ligand>
        <name>S-adenosyl-L-methionine</name>
        <dbReference type="ChEBI" id="CHEBI:59789"/>
    </ligand>
</feature>
<dbReference type="GO" id="GO:0008176">
    <property type="term" value="F:tRNA (guanine(46)-N7)-methyltransferase activity"/>
    <property type="evidence" value="ECO:0007669"/>
    <property type="project" value="UniProtKB-UniRule"/>
</dbReference>
<dbReference type="NCBIfam" id="NF001080">
    <property type="entry name" value="PRK00121.2-2"/>
    <property type="match status" value="1"/>
</dbReference>
<feature type="binding site" evidence="7">
    <location>
        <position position="152"/>
    </location>
    <ligand>
        <name>S-adenosyl-L-methionine</name>
        <dbReference type="ChEBI" id="CHEBI:59789"/>
    </ligand>
</feature>
<feature type="binding site" evidence="7">
    <location>
        <position position="156"/>
    </location>
    <ligand>
        <name>substrate</name>
    </ligand>
</feature>
<dbReference type="EMBL" id="AECS01000011">
    <property type="protein sequence ID" value="EFQ04736.1"/>
    <property type="molecule type" value="Genomic_DNA"/>
</dbReference>
<evidence type="ECO:0000256" key="3">
    <source>
        <dbReference type="ARBA" id="ARBA00022603"/>
    </source>
</evidence>
<feature type="binding site" evidence="7">
    <location>
        <position position="78"/>
    </location>
    <ligand>
        <name>S-adenosyl-L-methionine</name>
        <dbReference type="ChEBI" id="CHEBI:59789"/>
    </ligand>
</feature>
<evidence type="ECO:0000256" key="5">
    <source>
        <dbReference type="ARBA" id="ARBA00022691"/>
    </source>
</evidence>
<comment type="similarity">
    <text evidence="7">Belongs to the class I-like SAM-binding methyltransferase superfamily. TrmB family.</text>
</comment>
<reference evidence="8 9" key="1">
    <citation type="submission" date="2010-08" db="EMBL/GenBank/DDBJ databases">
        <authorList>
            <person name="Weinstock G."/>
            <person name="Sodergren E."/>
            <person name="Clifton S."/>
            <person name="Fulton L."/>
            <person name="Fulton B."/>
            <person name="Courtney L."/>
            <person name="Fronick C."/>
            <person name="Harrison M."/>
            <person name="Strong C."/>
            <person name="Farmer C."/>
            <person name="Delahaunty K."/>
            <person name="Markovic C."/>
            <person name="Hall O."/>
            <person name="Minx P."/>
            <person name="Tomlinson C."/>
            <person name="Mitreva M."/>
            <person name="Hou S."/>
            <person name="Chen J."/>
            <person name="Wollam A."/>
            <person name="Pepin K.H."/>
            <person name="Johnson M."/>
            <person name="Bhonagiri V."/>
            <person name="Zhang X."/>
            <person name="Suruliraj S."/>
            <person name="Warren W."/>
            <person name="Chinwalla A."/>
            <person name="Mardis E.R."/>
            <person name="Wilson R.K."/>
        </authorList>
    </citation>
    <scope>NUCLEOTIDE SEQUENCE [LARGE SCALE GENOMIC DNA]</scope>
    <source>
        <strain evidence="8 9">F0359</strain>
    </source>
</reference>
<dbReference type="InterPro" id="IPR029063">
    <property type="entry name" value="SAM-dependent_MTases_sf"/>
</dbReference>
<evidence type="ECO:0000256" key="7">
    <source>
        <dbReference type="HAMAP-Rule" id="MF_01057"/>
    </source>
</evidence>
<dbReference type="PANTHER" id="PTHR23417:SF14">
    <property type="entry name" value="PENTACOTRIPEPTIDE-REPEAT REGION OF PRORP DOMAIN-CONTAINING PROTEIN"/>
    <property type="match status" value="1"/>
</dbReference>
<keyword evidence="3 7" id="KW-0489">Methyltransferase</keyword>
<evidence type="ECO:0000256" key="6">
    <source>
        <dbReference type="ARBA" id="ARBA00022694"/>
    </source>
</evidence>
<comment type="pathway">
    <text evidence="7">tRNA modification; N(7)-methylguanine-tRNA biosynthesis.</text>
</comment>
<dbReference type="STRING" id="706434.HMPREF9429_00489"/>